<protein>
    <submittedName>
        <fullName evidence="1">Uncharacterized protein</fullName>
    </submittedName>
</protein>
<proteinExistence type="predicted"/>
<evidence type="ECO:0000313" key="2">
    <source>
        <dbReference type="Proteomes" id="UP000012099"/>
    </source>
</evidence>
<dbReference type="Proteomes" id="UP000012099">
    <property type="component" value="Unassembled WGS sequence"/>
</dbReference>
<keyword evidence="2" id="KW-1185">Reference proteome</keyword>
<gene>
    <name evidence="1" type="ORF">LEP1GSC035_3220</name>
</gene>
<evidence type="ECO:0000313" key="1">
    <source>
        <dbReference type="EMBL" id="EMN00211.1"/>
    </source>
</evidence>
<organism evidence="1 2">
    <name type="scientific">Leptospira noguchii str. 2007001578</name>
    <dbReference type="NCBI Taxonomy" id="1049974"/>
    <lineage>
        <taxon>Bacteria</taxon>
        <taxon>Pseudomonadati</taxon>
        <taxon>Spirochaetota</taxon>
        <taxon>Spirochaetia</taxon>
        <taxon>Leptospirales</taxon>
        <taxon>Leptospiraceae</taxon>
        <taxon>Leptospira</taxon>
    </lineage>
</organism>
<dbReference type="EMBL" id="AHMH02000100">
    <property type="protein sequence ID" value="EMN00211.1"/>
    <property type="molecule type" value="Genomic_DNA"/>
</dbReference>
<sequence>MYTVYIQLNDLIEILFCSFFKKESSIKIESNFLFAVFERSRLRLKT</sequence>
<name>A0ABP2T7D5_9LEPT</name>
<accession>A0ABP2T7D5</accession>
<comment type="caution">
    <text evidence="1">The sequence shown here is derived from an EMBL/GenBank/DDBJ whole genome shotgun (WGS) entry which is preliminary data.</text>
</comment>
<reference evidence="1 2" key="1">
    <citation type="submission" date="2013-01" db="EMBL/GenBank/DDBJ databases">
        <authorList>
            <person name="Harkins D.M."/>
            <person name="Durkin A.S."/>
            <person name="Brinkac L.M."/>
            <person name="Haft D.H."/>
            <person name="Selengut J.D."/>
            <person name="Sanka R."/>
            <person name="DePew J."/>
            <person name="Purushe J."/>
            <person name="Whelen A.C."/>
            <person name="Vinetz J.M."/>
            <person name="Sutton G.G."/>
            <person name="Nierman W.C."/>
            <person name="Fouts D.E."/>
        </authorList>
    </citation>
    <scope>NUCLEOTIDE SEQUENCE [LARGE SCALE GENOMIC DNA]</scope>
    <source>
        <strain evidence="1 2">2007001578</strain>
    </source>
</reference>